<proteinExistence type="predicted"/>
<dbReference type="SUPFAM" id="SSF140931">
    <property type="entry name" value="Fic-like"/>
    <property type="match status" value="1"/>
</dbReference>
<sequence>MTNAYYDILENTQRGDGDITEWLMWFLACLERSLANTEKVLESVLTKAKFWENHSRTVLNERQRIMLNKLLDGFEGKLTSTKWAKIAKTSPDTALRDIQDLIAKGVLRKETQGGRSTYYEIGTS</sequence>
<evidence type="ECO:0008006" key="2">
    <source>
        <dbReference type="Google" id="ProtNLM"/>
    </source>
</evidence>
<dbReference type="InterPro" id="IPR036390">
    <property type="entry name" value="WH_DNA-bd_sf"/>
</dbReference>
<protein>
    <recommendedName>
        <fullName evidence="2">HTH deoR-type domain-containing protein</fullName>
    </recommendedName>
</protein>
<dbReference type="AlphaFoldDB" id="A0A5J4RFN3"/>
<organism evidence="1">
    <name type="scientific">termite gut metagenome</name>
    <dbReference type="NCBI Taxonomy" id="433724"/>
    <lineage>
        <taxon>unclassified sequences</taxon>
        <taxon>metagenomes</taxon>
        <taxon>organismal metagenomes</taxon>
    </lineage>
</organism>
<comment type="caution">
    <text evidence="1">The sequence shown here is derived from an EMBL/GenBank/DDBJ whole genome shotgun (WGS) entry which is preliminary data.</text>
</comment>
<gene>
    <name evidence="1" type="ORF">EZS27_019127</name>
</gene>
<accession>A0A5J4RFN3</accession>
<name>A0A5J4RFN3_9ZZZZ</name>
<dbReference type="Gene3D" id="1.10.10.10">
    <property type="entry name" value="Winged helix-like DNA-binding domain superfamily/Winged helix DNA-binding domain"/>
    <property type="match status" value="1"/>
</dbReference>
<evidence type="ECO:0000313" key="1">
    <source>
        <dbReference type="EMBL" id="KAA6332354.1"/>
    </source>
</evidence>
<dbReference type="InterPro" id="IPR036597">
    <property type="entry name" value="Fido-like_dom_sf"/>
</dbReference>
<dbReference type="EMBL" id="SNRY01001251">
    <property type="protein sequence ID" value="KAA6332354.1"/>
    <property type="molecule type" value="Genomic_DNA"/>
</dbReference>
<reference evidence="1" key="1">
    <citation type="submission" date="2019-03" db="EMBL/GenBank/DDBJ databases">
        <title>Single cell metagenomics reveals metabolic interactions within the superorganism composed of flagellate Streblomastix strix and complex community of Bacteroidetes bacteria on its surface.</title>
        <authorList>
            <person name="Treitli S.C."/>
            <person name="Kolisko M."/>
            <person name="Husnik F."/>
            <person name="Keeling P."/>
            <person name="Hampl V."/>
        </authorList>
    </citation>
    <scope>NUCLEOTIDE SEQUENCE</scope>
    <source>
        <strain evidence="1">STM</strain>
    </source>
</reference>
<dbReference type="SUPFAM" id="SSF46785">
    <property type="entry name" value="Winged helix' DNA-binding domain"/>
    <property type="match status" value="1"/>
</dbReference>
<dbReference type="InterPro" id="IPR036388">
    <property type="entry name" value="WH-like_DNA-bd_sf"/>
</dbReference>